<dbReference type="EMBL" id="VAJI01000025">
    <property type="protein sequence ID" value="TRB35760.1"/>
    <property type="molecule type" value="Genomic_DNA"/>
</dbReference>
<proteinExistence type="predicted"/>
<dbReference type="RefSeq" id="WP_012340817.1">
    <property type="nucleotide sequence ID" value="NZ_CP017504.1"/>
</dbReference>
<evidence type="ECO:0000313" key="5">
    <source>
        <dbReference type="Proteomes" id="UP000271188"/>
    </source>
</evidence>
<evidence type="ECO:0000313" key="2">
    <source>
        <dbReference type="EMBL" id="TRB35760.1"/>
    </source>
</evidence>
<feature type="signal peptide" evidence="1">
    <location>
        <begin position="1"/>
        <end position="19"/>
    </location>
</feature>
<protein>
    <recommendedName>
        <fullName evidence="8">Adhesin</fullName>
    </recommendedName>
</protein>
<dbReference type="GeneID" id="31487995"/>
<evidence type="ECO:0000313" key="4">
    <source>
        <dbReference type="EMBL" id="VEI77651.1"/>
    </source>
</evidence>
<feature type="chain" id="PRO_5044600541" description="Adhesin" evidence="1">
    <location>
        <begin position="20"/>
        <end position="142"/>
    </location>
</feature>
<organism evidence="4 5">
    <name type="scientific">Mannheimia haemolytica</name>
    <name type="common">Pasteurella haemolytica</name>
    <dbReference type="NCBI Taxonomy" id="75985"/>
    <lineage>
        <taxon>Bacteria</taxon>
        <taxon>Pseudomonadati</taxon>
        <taxon>Pseudomonadota</taxon>
        <taxon>Gammaproteobacteria</taxon>
        <taxon>Pasteurellales</taxon>
        <taxon>Pasteurellaceae</taxon>
        <taxon>Mannheimia</taxon>
    </lineage>
</organism>
<dbReference type="AlphaFoldDB" id="A0A3S4XFH8"/>
<gene>
    <name evidence="3" type="ORF">FEA53_10900</name>
    <name evidence="2" type="ORF">FEB89_10435</name>
    <name evidence="4" type="ORF">NCTC10643_01535</name>
</gene>
<reference evidence="6 7" key="2">
    <citation type="journal article" date="2019" name="Vet. Microbiol.">
        <title>Genetic characterization of susceptible and multi-drug resistant Mannheimia haemolytica isolated from high-risk stocker calves prior to and after antimicrobial metaphylaxis.</title>
        <authorList>
            <person name="Snyder E.R."/>
            <person name="Alvarez-Narvaez S."/>
            <person name="Credille B.C."/>
        </authorList>
    </citation>
    <scope>NUCLEOTIDE SEQUENCE [LARGE SCALE GENOMIC DNA]</scope>
    <source>
        <strain evidence="3 6">UGA-R5-128-1</strain>
        <strain evidence="2 7">UGA-R7-163-1</strain>
    </source>
</reference>
<evidence type="ECO:0000256" key="1">
    <source>
        <dbReference type="SAM" id="SignalP"/>
    </source>
</evidence>
<dbReference type="Proteomes" id="UP000271188">
    <property type="component" value="Chromosome"/>
</dbReference>
<reference evidence="4" key="1">
    <citation type="submission" date="2018-12" db="EMBL/GenBank/DDBJ databases">
        <authorList>
            <consortium name="Pathogen Informatics"/>
        </authorList>
    </citation>
    <scope>NUCLEOTIDE SEQUENCE [LARGE SCALE GENOMIC DNA]</scope>
    <source>
        <strain evidence="4">NCTC10643</strain>
    </source>
</reference>
<dbReference type="Proteomes" id="UP000315164">
    <property type="component" value="Unassembled WGS sequence"/>
</dbReference>
<sequence>MRKLLGITVLTLCTTSAFATDKNVVFSCTSTEGKPLTVKRVGNDYEYSYDKTIFKNPIKKAVTNDGSIIARGSGFTTYALELKNDGLKYVVGFVQPNGNSKEFIEPGATISRDNDQPSIGSVDCDPYKKIYYKFDVHLMNTL</sequence>
<evidence type="ECO:0000313" key="6">
    <source>
        <dbReference type="Proteomes" id="UP000315164"/>
    </source>
</evidence>
<name>A0A3S4XFH8_MANHA</name>
<keyword evidence="1" id="KW-0732">Signal</keyword>
<dbReference type="EMBL" id="VAJB01000028">
    <property type="protein sequence ID" value="TRB73054.1"/>
    <property type="molecule type" value="Genomic_DNA"/>
</dbReference>
<accession>A0A3S4XFH8</accession>
<dbReference type="EMBL" id="LR134495">
    <property type="protein sequence ID" value="VEI77651.1"/>
    <property type="molecule type" value="Genomic_DNA"/>
</dbReference>
<evidence type="ECO:0000313" key="3">
    <source>
        <dbReference type="EMBL" id="TRB73054.1"/>
    </source>
</evidence>
<dbReference type="Proteomes" id="UP000318394">
    <property type="component" value="Unassembled WGS sequence"/>
</dbReference>
<evidence type="ECO:0008006" key="8">
    <source>
        <dbReference type="Google" id="ProtNLM"/>
    </source>
</evidence>
<evidence type="ECO:0000313" key="7">
    <source>
        <dbReference type="Proteomes" id="UP000318394"/>
    </source>
</evidence>
<dbReference type="OrthoDB" id="5681059at2"/>
<keyword evidence="7" id="KW-1185">Reference proteome</keyword>